<dbReference type="Pfam" id="PF00488">
    <property type="entry name" value="MutS_V"/>
    <property type="match status" value="1"/>
</dbReference>
<keyword evidence="3" id="KW-0378">Hydrolase</keyword>
<dbReference type="Pfam" id="PF01713">
    <property type="entry name" value="Smr"/>
    <property type="match status" value="1"/>
</dbReference>
<evidence type="ECO:0000256" key="3">
    <source>
        <dbReference type="ARBA" id="ARBA00022801"/>
    </source>
</evidence>
<feature type="compositionally biased region" description="Low complexity" evidence="8">
    <location>
        <begin position="43"/>
        <end position="55"/>
    </location>
</feature>
<keyword evidence="9" id="KW-0732">Signal</keyword>
<evidence type="ECO:0000256" key="2">
    <source>
        <dbReference type="ARBA" id="ARBA00022741"/>
    </source>
</evidence>
<evidence type="ECO:0000256" key="7">
    <source>
        <dbReference type="SAM" id="Coils"/>
    </source>
</evidence>
<evidence type="ECO:0000259" key="10">
    <source>
        <dbReference type="PROSITE" id="PS50828"/>
    </source>
</evidence>
<dbReference type="InterPro" id="IPR005747">
    <property type="entry name" value="MutS2"/>
</dbReference>
<evidence type="ECO:0000256" key="1">
    <source>
        <dbReference type="ARBA" id="ARBA00022730"/>
    </source>
</evidence>
<feature type="chain" id="PRO_5044803029" description="Smr domain-containing protein" evidence="9">
    <location>
        <begin position="19"/>
        <end position="1097"/>
    </location>
</feature>
<dbReference type="PANTHER" id="PTHR48466:SF2">
    <property type="entry name" value="OS10G0509000 PROTEIN"/>
    <property type="match status" value="1"/>
</dbReference>
<organism evidence="11 12">
    <name type="scientific">Cyclotella atomus</name>
    <dbReference type="NCBI Taxonomy" id="382360"/>
    <lineage>
        <taxon>Eukaryota</taxon>
        <taxon>Sar</taxon>
        <taxon>Stramenopiles</taxon>
        <taxon>Ochrophyta</taxon>
        <taxon>Bacillariophyta</taxon>
        <taxon>Coscinodiscophyceae</taxon>
        <taxon>Thalassiosirophycidae</taxon>
        <taxon>Stephanodiscales</taxon>
        <taxon>Stephanodiscaceae</taxon>
        <taxon>Cyclotella</taxon>
    </lineage>
</organism>
<dbReference type="GO" id="GO:0016787">
    <property type="term" value="F:hydrolase activity"/>
    <property type="evidence" value="ECO:0007669"/>
    <property type="project" value="UniProtKB-KW"/>
</dbReference>
<dbReference type="InterPro" id="IPR027417">
    <property type="entry name" value="P-loop_NTPase"/>
</dbReference>
<dbReference type="PROSITE" id="PS50828">
    <property type="entry name" value="SMR"/>
    <property type="match status" value="1"/>
</dbReference>
<dbReference type="NCBIfam" id="TIGR01069">
    <property type="entry name" value="mutS2"/>
    <property type="match status" value="1"/>
</dbReference>
<dbReference type="GO" id="GO:0019843">
    <property type="term" value="F:rRNA binding"/>
    <property type="evidence" value="ECO:0007669"/>
    <property type="project" value="UniProtKB-KW"/>
</dbReference>
<dbReference type="InterPro" id="IPR036063">
    <property type="entry name" value="Smr_dom_sf"/>
</dbReference>
<dbReference type="PANTHER" id="PTHR48466">
    <property type="entry name" value="OS10G0509000 PROTEIN-RELATED"/>
    <property type="match status" value="1"/>
</dbReference>
<dbReference type="InterPro" id="IPR045076">
    <property type="entry name" value="MutS"/>
</dbReference>
<evidence type="ECO:0000313" key="11">
    <source>
        <dbReference type="EMBL" id="KAL3801303.1"/>
    </source>
</evidence>
<evidence type="ECO:0000256" key="9">
    <source>
        <dbReference type="SAM" id="SignalP"/>
    </source>
</evidence>
<dbReference type="Gene3D" id="3.40.50.300">
    <property type="entry name" value="P-loop containing nucleotide triphosphate hydrolases"/>
    <property type="match status" value="1"/>
</dbReference>
<keyword evidence="7" id="KW-0175">Coiled coil</keyword>
<dbReference type="GO" id="GO:0005524">
    <property type="term" value="F:ATP binding"/>
    <property type="evidence" value="ECO:0007669"/>
    <property type="project" value="UniProtKB-KW"/>
</dbReference>
<keyword evidence="6" id="KW-0238">DNA-binding</keyword>
<dbReference type="AlphaFoldDB" id="A0ABD3QLK9"/>
<keyword evidence="1" id="KW-0699">rRNA-binding</keyword>
<dbReference type="Gene3D" id="3.30.1370.110">
    <property type="match status" value="1"/>
</dbReference>
<evidence type="ECO:0000313" key="12">
    <source>
        <dbReference type="Proteomes" id="UP001530400"/>
    </source>
</evidence>
<proteinExistence type="predicted"/>
<evidence type="ECO:0000256" key="6">
    <source>
        <dbReference type="ARBA" id="ARBA00023125"/>
    </source>
</evidence>
<keyword evidence="2" id="KW-0547">Nucleotide-binding</keyword>
<feature type="compositionally biased region" description="Basic residues" evidence="8">
    <location>
        <begin position="275"/>
        <end position="286"/>
    </location>
</feature>
<keyword evidence="5" id="KW-0694">RNA-binding</keyword>
<feature type="domain" description="Smr" evidence="10">
    <location>
        <begin position="1016"/>
        <end position="1092"/>
    </location>
</feature>
<feature type="signal peptide" evidence="9">
    <location>
        <begin position="1"/>
        <end position="18"/>
    </location>
</feature>
<dbReference type="SUPFAM" id="SSF52540">
    <property type="entry name" value="P-loop containing nucleoside triphosphate hydrolases"/>
    <property type="match status" value="1"/>
</dbReference>
<feature type="compositionally biased region" description="Low complexity" evidence="8">
    <location>
        <begin position="265"/>
        <end position="274"/>
    </location>
</feature>
<dbReference type="GO" id="GO:0003677">
    <property type="term" value="F:DNA binding"/>
    <property type="evidence" value="ECO:0007669"/>
    <property type="project" value="UniProtKB-KW"/>
</dbReference>
<feature type="region of interest" description="Disordered" evidence="8">
    <location>
        <begin position="254"/>
        <end position="293"/>
    </location>
</feature>
<name>A0ABD3QLK9_9STRA</name>
<dbReference type="SUPFAM" id="SSF48334">
    <property type="entry name" value="DNA repair protein MutS, domain III"/>
    <property type="match status" value="1"/>
</dbReference>
<feature type="region of interest" description="Disordered" evidence="8">
    <location>
        <begin position="197"/>
        <end position="224"/>
    </location>
</feature>
<dbReference type="PROSITE" id="PS00486">
    <property type="entry name" value="DNA_MISMATCH_REPAIR_2"/>
    <property type="match status" value="1"/>
</dbReference>
<comment type="caution">
    <text evidence="11">The sequence shown here is derived from an EMBL/GenBank/DDBJ whole genome shotgun (WGS) entry which is preliminary data.</text>
</comment>
<dbReference type="InterPro" id="IPR007696">
    <property type="entry name" value="DNA_mismatch_repair_MutS_core"/>
</dbReference>
<protein>
    <recommendedName>
        <fullName evidence="10">Smr domain-containing protein</fullName>
    </recommendedName>
</protein>
<keyword evidence="12" id="KW-1185">Reference proteome</keyword>
<dbReference type="InterPro" id="IPR000432">
    <property type="entry name" value="DNA_mismatch_repair_MutS_C"/>
</dbReference>
<sequence length="1097" mass="120658">MRLFTALSLILTTTPTSAFHLPQPSQHHILLHSTKNEKTDYISSPSSNNESPSQSTYKRTLRAGEEGYSLLRRPVTFDSEADPIFDAPKSLNDDNTASDNGYLQNRRVDLMGEYASIMTKGASPNVTNNGSSIQAAAISTEGNKRRQREEDQHLDMASRTLDTLDYRYIINALAEECGTVVGKEIVWQSVVGADKKIRKRKDGADNIRDTSSSSTAEEDDLANMPLTATTLDGVHRRYTALKEMQALMEGRVDGWIAPNPGKQQPSASGTTSSNSKKKKQPQRKPINRPPIEGMSFDLQPILDILDKNQVLDGPEILEVATMLMVCQDVVDWGEALKVVNDENEEKIKQQLQQQGNTNALQLKQLTFVELVKFTNTIQINPELYNLLTTAFDDTGKLSGITFPTIGLLRSKVKSLKSTILSTIDSLLASKSIQNKLAIESGGALTMEINGRLVIPLQSQYQNLGIVHDASRSGKTTYVEPTEVVGPTNELRQAEAELRAVEARVWRELTETIIKYREEIVMNVNVMGQLDCIMARVKLGKRLEGVVPEVRDEGVVNVKEARHPILLLRGIEGVVGSDVEIGEGDNQGLILTGPNSGGKTVILKLLGLYAFMVRDGIPVPSKAYEDARADFFSPILADIGDLQSVDGDLSTFSGHMLVCREVLNNAGKNALVLMDELGSGTDPAQGVAIARALLEALLDRGCRVAITTHYMELKQLATSDSRFAVAGMQFLGGVPTYKLIPGMIGESFALAVAERLKLPSSVISRANELLDSDTRRMGELIQNLEEQKELVEQKAQVLKKREMEMLELKAEMKRQQERLEAKQLDARRVEAQKFAAKLEEKEKLLEDILEKLKGSGASKKVVADSWTDIRIVKREALSEAERLPGLMSRGLQQPQDQVELIPISEMKGVPELKVDDKVLVCKKGAFYGSEGTIQQVGKKIQVAVGDVSVRLTLKEIAFPPSAGTSDSTPKTKIEATISKLSKRGIDLEAEEGVTVDISNSGKPRDSGSTMQMKSNTVDCIGKNFEEAKRKIIDEFAKATMSNRSVVYILHGHGTGVLKQKIRSWLSSDRQWVKSFGAAEQADGGEAFTKVILKKQSLF</sequence>
<dbReference type="Proteomes" id="UP001530400">
    <property type="component" value="Unassembled WGS sequence"/>
</dbReference>
<accession>A0ABD3QLK9</accession>
<dbReference type="SMART" id="SM00463">
    <property type="entry name" value="SMR"/>
    <property type="match status" value="1"/>
</dbReference>
<keyword evidence="4" id="KW-0067">ATP-binding</keyword>
<dbReference type="InterPro" id="IPR002625">
    <property type="entry name" value="Smr_dom"/>
</dbReference>
<dbReference type="SMART" id="SM00533">
    <property type="entry name" value="MUTSd"/>
    <property type="match status" value="1"/>
</dbReference>
<evidence type="ECO:0000256" key="5">
    <source>
        <dbReference type="ARBA" id="ARBA00022884"/>
    </source>
</evidence>
<dbReference type="SMART" id="SM00534">
    <property type="entry name" value="MUTSac"/>
    <property type="match status" value="1"/>
</dbReference>
<evidence type="ECO:0000256" key="8">
    <source>
        <dbReference type="SAM" id="MobiDB-lite"/>
    </source>
</evidence>
<dbReference type="InterPro" id="IPR036187">
    <property type="entry name" value="DNA_mismatch_repair_MutS_sf"/>
</dbReference>
<evidence type="ECO:0000256" key="4">
    <source>
        <dbReference type="ARBA" id="ARBA00022840"/>
    </source>
</evidence>
<reference evidence="11 12" key="1">
    <citation type="submission" date="2024-10" db="EMBL/GenBank/DDBJ databases">
        <title>Updated reference genomes for cyclostephanoid diatoms.</title>
        <authorList>
            <person name="Roberts W.R."/>
            <person name="Alverson A.J."/>
        </authorList>
    </citation>
    <scope>NUCLEOTIDE SEQUENCE [LARGE SCALE GENOMIC DNA]</scope>
    <source>
        <strain evidence="11 12">AJA010-31</strain>
    </source>
</reference>
<feature type="region of interest" description="Disordered" evidence="8">
    <location>
        <begin position="37"/>
        <end position="59"/>
    </location>
</feature>
<gene>
    <name evidence="11" type="ORF">ACHAWO_000987</name>
</gene>
<dbReference type="EMBL" id="JALLPJ020000140">
    <property type="protein sequence ID" value="KAL3801303.1"/>
    <property type="molecule type" value="Genomic_DNA"/>
</dbReference>
<feature type="coiled-coil region" evidence="7">
    <location>
        <begin position="773"/>
        <end position="854"/>
    </location>
</feature>